<reference evidence="10 11" key="1">
    <citation type="submission" date="2018-09" db="EMBL/GenBank/DDBJ databases">
        <title>Altererythrobacter spongiae sp. nov., isolated from a marine sponge.</title>
        <authorList>
            <person name="Zhuang L."/>
            <person name="Luo L."/>
        </authorList>
    </citation>
    <scope>NUCLEOTIDE SEQUENCE [LARGE SCALE GENOMIC DNA]</scope>
    <source>
        <strain evidence="10 11">HN-Y73</strain>
    </source>
</reference>
<evidence type="ECO:0000256" key="2">
    <source>
        <dbReference type="ARBA" id="ARBA00007613"/>
    </source>
</evidence>
<evidence type="ECO:0000256" key="3">
    <source>
        <dbReference type="ARBA" id="ARBA00022448"/>
    </source>
</evidence>
<evidence type="ECO:0000256" key="1">
    <source>
        <dbReference type="ARBA" id="ARBA00004442"/>
    </source>
</evidence>
<dbReference type="InterPro" id="IPR051906">
    <property type="entry name" value="TolC-like"/>
</dbReference>
<evidence type="ECO:0000256" key="8">
    <source>
        <dbReference type="SAM" id="MobiDB-lite"/>
    </source>
</evidence>
<keyword evidence="11" id="KW-1185">Reference proteome</keyword>
<keyword evidence="5" id="KW-0812">Transmembrane</keyword>
<dbReference type="AlphaFoldDB" id="A0A420E9N5"/>
<keyword evidence="6" id="KW-0472">Membrane</keyword>
<dbReference type="InterPro" id="IPR010130">
    <property type="entry name" value="T1SS_OMP_TolC"/>
</dbReference>
<comment type="caution">
    <text evidence="10">The sequence shown here is derived from an EMBL/GenBank/DDBJ whole genome shotgun (WGS) entry which is preliminary data.</text>
</comment>
<dbReference type="RefSeq" id="WP_024020859.1">
    <property type="nucleotide sequence ID" value="NZ_RAPF01000016.1"/>
</dbReference>
<evidence type="ECO:0000256" key="6">
    <source>
        <dbReference type="ARBA" id="ARBA00023136"/>
    </source>
</evidence>
<keyword evidence="4" id="KW-1134">Transmembrane beta strand</keyword>
<dbReference type="EMBL" id="RAPF01000016">
    <property type="protein sequence ID" value="RKF17355.1"/>
    <property type="molecule type" value="Genomic_DNA"/>
</dbReference>
<evidence type="ECO:0000256" key="9">
    <source>
        <dbReference type="SAM" id="SignalP"/>
    </source>
</evidence>
<feature type="region of interest" description="Disordered" evidence="8">
    <location>
        <begin position="470"/>
        <end position="489"/>
    </location>
</feature>
<gene>
    <name evidence="10" type="ORF">D6851_16750</name>
</gene>
<dbReference type="GO" id="GO:0015288">
    <property type="term" value="F:porin activity"/>
    <property type="evidence" value="ECO:0007669"/>
    <property type="project" value="TreeGrafter"/>
</dbReference>
<comment type="similarity">
    <text evidence="2">Belongs to the outer membrane factor (OMF) (TC 1.B.17) family.</text>
</comment>
<evidence type="ECO:0000313" key="11">
    <source>
        <dbReference type="Proteomes" id="UP000284395"/>
    </source>
</evidence>
<evidence type="ECO:0000256" key="4">
    <source>
        <dbReference type="ARBA" id="ARBA00022452"/>
    </source>
</evidence>
<name>A0A420E9N5_9SPHN</name>
<dbReference type="InterPro" id="IPR003423">
    <property type="entry name" value="OMP_efflux"/>
</dbReference>
<dbReference type="NCBIfam" id="TIGR01844">
    <property type="entry name" value="type_I_sec_TolC"/>
    <property type="match status" value="1"/>
</dbReference>
<dbReference type="SUPFAM" id="SSF56954">
    <property type="entry name" value="Outer membrane efflux proteins (OEP)"/>
    <property type="match status" value="1"/>
</dbReference>
<keyword evidence="3" id="KW-0813">Transport</keyword>
<accession>A0A420E9N5</accession>
<dbReference type="GO" id="GO:1990281">
    <property type="term" value="C:efflux pump complex"/>
    <property type="evidence" value="ECO:0007669"/>
    <property type="project" value="TreeGrafter"/>
</dbReference>
<dbReference type="Proteomes" id="UP000284395">
    <property type="component" value="Unassembled WGS sequence"/>
</dbReference>
<sequence>MNRRVATWLVAMVPLAMASAAHGETLRQALIHAYRTNPSLTGARAGLRATDEGVPIAKAAARPTLSATADYQEFVVRSANSFSAPLRAANANANLSFPLYQGGRVKNAIRAADARVESGRANLRFTEADLFTAIVSVYMDVLRDSAIVEFNQQNVAVLETNLQASQDRFEVGDLTRTDVAQSEARLSVARGQLELALAQLDASLENYLRFVGLPARDLEQPPALPGLPRSPVEAVSLAIENNPQLIAAEADAKAARYDVRVAAASRLPRLSAVASGGYNNYLGTLTGNLPGRVFQQAQTTATIGLSATIPLYQGGLPAAEVRRANALESQALEQTIFVERRVVAEVRAAYSRYQATQVVIQSSQAAVAANELAVEGVRAENSVGTRNVLDVLNAEQELLNSRVQLVTARRDAYVAGFTLLAAMGRAEARDLNLFGGTLFEPGFSRPSVSGPMLMEMNSSSASDGRIEFVPTPAARDAEQGPPTVGADER</sequence>
<evidence type="ECO:0000313" key="10">
    <source>
        <dbReference type="EMBL" id="RKF17355.1"/>
    </source>
</evidence>
<dbReference type="OrthoDB" id="9789368at2"/>
<keyword evidence="9" id="KW-0732">Signal</keyword>
<comment type="subcellular location">
    <subcellularLocation>
        <location evidence="1">Cell outer membrane</location>
    </subcellularLocation>
</comment>
<dbReference type="GO" id="GO:0015562">
    <property type="term" value="F:efflux transmembrane transporter activity"/>
    <property type="evidence" value="ECO:0007669"/>
    <property type="project" value="InterPro"/>
</dbReference>
<organism evidence="10 11">
    <name type="scientific">Altericroceibacterium spongiae</name>
    <dbReference type="NCBI Taxonomy" id="2320269"/>
    <lineage>
        <taxon>Bacteria</taxon>
        <taxon>Pseudomonadati</taxon>
        <taxon>Pseudomonadota</taxon>
        <taxon>Alphaproteobacteria</taxon>
        <taxon>Sphingomonadales</taxon>
        <taxon>Erythrobacteraceae</taxon>
        <taxon>Altericroceibacterium</taxon>
    </lineage>
</organism>
<evidence type="ECO:0008006" key="12">
    <source>
        <dbReference type="Google" id="ProtNLM"/>
    </source>
</evidence>
<evidence type="ECO:0000256" key="5">
    <source>
        <dbReference type="ARBA" id="ARBA00022692"/>
    </source>
</evidence>
<evidence type="ECO:0000256" key="7">
    <source>
        <dbReference type="ARBA" id="ARBA00023237"/>
    </source>
</evidence>
<feature type="signal peptide" evidence="9">
    <location>
        <begin position="1"/>
        <end position="23"/>
    </location>
</feature>
<dbReference type="Pfam" id="PF02321">
    <property type="entry name" value="OEP"/>
    <property type="match status" value="2"/>
</dbReference>
<dbReference type="GO" id="GO:0009279">
    <property type="term" value="C:cell outer membrane"/>
    <property type="evidence" value="ECO:0007669"/>
    <property type="project" value="UniProtKB-SubCell"/>
</dbReference>
<protein>
    <recommendedName>
        <fullName evidence="12">TolC family outer membrane protein</fullName>
    </recommendedName>
</protein>
<proteinExistence type="inferred from homology"/>
<dbReference type="PANTHER" id="PTHR30026">
    <property type="entry name" value="OUTER MEMBRANE PROTEIN TOLC"/>
    <property type="match status" value="1"/>
</dbReference>
<dbReference type="Gene3D" id="1.20.1600.10">
    <property type="entry name" value="Outer membrane efflux proteins (OEP)"/>
    <property type="match status" value="1"/>
</dbReference>
<keyword evidence="7" id="KW-0998">Cell outer membrane</keyword>
<feature type="chain" id="PRO_5019375047" description="TolC family outer membrane protein" evidence="9">
    <location>
        <begin position="24"/>
        <end position="489"/>
    </location>
</feature>
<dbReference type="PANTHER" id="PTHR30026:SF22">
    <property type="entry name" value="OUTER MEMBRANE EFFLUX PROTEIN"/>
    <property type="match status" value="1"/>
</dbReference>